<evidence type="ECO:0000256" key="2">
    <source>
        <dbReference type="ARBA" id="ARBA00011915"/>
    </source>
</evidence>
<dbReference type="Pfam" id="PF16113">
    <property type="entry name" value="ECH_2"/>
    <property type="match status" value="1"/>
</dbReference>
<dbReference type="PANTHER" id="PTHR43176:SF3">
    <property type="entry name" value="3-HYDROXYISOBUTYRYL-COA HYDROLASE, MITOCHONDRIAL"/>
    <property type="match status" value="1"/>
</dbReference>
<dbReference type="EMBL" id="HE804045">
    <property type="protein sequence ID" value="CCH30132.1"/>
    <property type="molecule type" value="Genomic_DNA"/>
</dbReference>
<dbReference type="HOGENOM" id="CLU_009834_22_1_11"/>
<dbReference type="InterPro" id="IPR032259">
    <property type="entry name" value="HIBYL-CoA-H"/>
</dbReference>
<dbReference type="EC" id="3.1.2.4" evidence="2"/>
<name>K0JXU8_SACES</name>
<dbReference type="PATRIC" id="fig|1179773.3.peg.2820"/>
<dbReference type="NCBIfam" id="NF004127">
    <property type="entry name" value="PRK05617.1"/>
    <property type="match status" value="1"/>
</dbReference>
<reference evidence="5 6" key="1">
    <citation type="journal article" date="2012" name="BMC Genomics">
        <title>Complete genome sequence of Saccharothrix espanaensis DSM 44229T and comparison to the other completely sequenced Pseudonocardiaceae.</title>
        <authorList>
            <person name="Strobel T."/>
            <person name="Al-Dilaimi A."/>
            <person name="Blom J."/>
            <person name="Gessner A."/>
            <person name="Kalinowski J."/>
            <person name="Luzhetska M."/>
            <person name="Puhler A."/>
            <person name="Szczepanowski R."/>
            <person name="Bechthold A."/>
            <person name="Ruckert C."/>
        </authorList>
    </citation>
    <scope>NUCLEOTIDE SEQUENCE [LARGE SCALE GENOMIC DNA]</scope>
    <source>
        <strain evidence="6">ATCC 51144 / DSM 44229 / JCM 9112 / NBRC 15066 / NRRL 15764</strain>
    </source>
</reference>
<proteinExistence type="predicted"/>
<keyword evidence="3" id="KW-0378">Hydrolase</keyword>
<gene>
    <name evidence="5" type="ordered locus">BN6_28210</name>
</gene>
<dbReference type="KEGG" id="sesp:BN6_28210"/>
<accession>K0JXU8</accession>
<dbReference type="GO" id="GO:0016853">
    <property type="term" value="F:isomerase activity"/>
    <property type="evidence" value="ECO:0007669"/>
    <property type="project" value="UniProtKB-KW"/>
</dbReference>
<dbReference type="GO" id="GO:0006574">
    <property type="term" value="P:L-valine catabolic process"/>
    <property type="evidence" value="ECO:0007669"/>
    <property type="project" value="TreeGrafter"/>
</dbReference>
<sequence>MAFVGEVDIRVERGVGRITLNRPEAINALTHDMVRAVDAALVAWAADDGVRSVLLDGAGDRGLCAGGDIRAVHRDAVAGGTATPGFWADEYRLNARIARFPKPYTALMDGLVMGGGVGVSAHGSVRVVTERTRLAMPEVGIGLAPDVGGTYLLSRAPGESGTYAALTGGVLSGADAVHCGLADFLVPSGRLDALREGADVTAPAVEVGPSRLAANRTWIDACFAADTVEEILDRLVAHGEDATAKEIAAKSPTALKVTLAALRRARALPDLEAVLEQEYRVSVACLRDHDLVEGIRAQIIDKDRSPRWSPATLSGVDDDAVAAHFAEPEVPFRLT</sequence>
<evidence type="ECO:0000256" key="1">
    <source>
        <dbReference type="ARBA" id="ARBA00001709"/>
    </source>
</evidence>
<dbReference type="CDD" id="cd06558">
    <property type="entry name" value="crotonase-like"/>
    <property type="match status" value="1"/>
</dbReference>
<keyword evidence="6" id="KW-1185">Reference proteome</keyword>
<organism evidence="5 6">
    <name type="scientific">Saccharothrix espanaensis (strain ATCC 51144 / DSM 44229 / JCM 9112 / NBRC 15066 / NRRL 15764)</name>
    <dbReference type="NCBI Taxonomy" id="1179773"/>
    <lineage>
        <taxon>Bacteria</taxon>
        <taxon>Bacillati</taxon>
        <taxon>Actinomycetota</taxon>
        <taxon>Actinomycetes</taxon>
        <taxon>Pseudonocardiales</taxon>
        <taxon>Pseudonocardiaceae</taxon>
        <taxon>Saccharothrix</taxon>
    </lineage>
</organism>
<dbReference type="GO" id="GO:0005829">
    <property type="term" value="C:cytosol"/>
    <property type="evidence" value="ECO:0007669"/>
    <property type="project" value="TreeGrafter"/>
</dbReference>
<dbReference type="Proteomes" id="UP000006281">
    <property type="component" value="Chromosome"/>
</dbReference>
<dbReference type="InterPro" id="IPR045004">
    <property type="entry name" value="ECH_dom"/>
</dbReference>
<dbReference type="eggNOG" id="COG1024">
    <property type="taxonomic scope" value="Bacteria"/>
</dbReference>
<dbReference type="GO" id="GO:0003860">
    <property type="term" value="F:3-hydroxyisobutyryl-CoA hydrolase activity"/>
    <property type="evidence" value="ECO:0007669"/>
    <property type="project" value="UniProtKB-EC"/>
</dbReference>
<dbReference type="InterPro" id="IPR029045">
    <property type="entry name" value="ClpP/crotonase-like_dom_sf"/>
</dbReference>
<comment type="catalytic activity">
    <reaction evidence="1">
        <text>3-hydroxy-2-methylpropanoyl-CoA + H2O = 3-hydroxy-2-methylpropanoate + CoA + H(+)</text>
        <dbReference type="Rhea" id="RHEA:20888"/>
        <dbReference type="ChEBI" id="CHEBI:11805"/>
        <dbReference type="ChEBI" id="CHEBI:15377"/>
        <dbReference type="ChEBI" id="CHEBI:15378"/>
        <dbReference type="ChEBI" id="CHEBI:57287"/>
        <dbReference type="ChEBI" id="CHEBI:57340"/>
        <dbReference type="EC" id="3.1.2.4"/>
    </reaction>
</comment>
<evidence type="ECO:0000256" key="3">
    <source>
        <dbReference type="ARBA" id="ARBA00022801"/>
    </source>
</evidence>
<dbReference type="BioCyc" id="SESP1179773:BN6_RS13690-MONOMER"/>
<evidence type="ECO:0000313" key="6">
    <source>
        <dbReference type="Proteomes" id="UP000006281"/>
    </source>
</evidence>
<dbReference type="STRING" id="1179773.BN6_28210"/>
<dbReference type="AlphaFoldDB" id="K0JXU8"/>
<dbReference type="SUPFAM" id="SSF52096">
    <property type="entry name" value="ClpP/crotonase"/>
    <property type="match status" value="1"/>
</dbReference>
<evidence type="ECO:0000259" key="4">
    <source>
        <dbReference type="Pfam" id="PF16113"/>
    </source>
</evidence>
<protein>
    <recommendedName>
        <fullName evidence="2">3-hydroxyisobutyryl-CoA hydrolase</fullName>
        <ecNumber evidence="2">3.1.2.4</ecNumber>
    </recommendedName>
</protein>
<dbReference type="Gene3D" id="3.90.226.10">
    <property type="entry name" value="2-enoyl-CoA Hydratase, Chain A, domain 1"/>
    <property type="match status" value="1"/>
</dbReference>
<evidence type="ECO:0000313" key="5">
    <source>
        <dbReference type="EMBL" id="CCH30132.1"/>
    </source>
</evidence>
<feature type="domain" description="Enoyl-CoA hydratase/isomerase" evidence="4">
    <location>
        <begin position="15"/>
        <end position="325"/>
    </location>
</feature>
<keyword evidence="5" id="KW-0413">Isomerase</keyword>
<dbReference type="PANTHER" id="PTHR43176">
    <property type="entry name" value="3-HYDROXYISOBUTYRYL-COA HYDROLASE-RELATED"/>
    <property type="match status" value="1"/>
</dbReference>